<sequence length="152" mass="17507">MQIECRENLMEYLSCFFIIGGVAYFLKQTRTQTSYGRYVSSGRIQGGTCPAQLAWFLQELPSFLVPVCLLLTTNTQPGLGKDMLVWTFCLHYFHRSFIYSLLTRGRPLPCNMVFYAVVFCSINGFLQGHYMLHCATYGDQWRTDIRLLTGEI</sequence>
<reference evidence="1" key="1">
    <citation type="submission" date="2021-05" db="EMBL/GenBank/DDBJ databases">
        <authorList>
            <person name="Pan Q."/>
            <person name="Jouanno E."/>
            <person name="Zahm M."/>
            <person name="Klopp C."/>
            <person name="Cabau C."/>
            <person name="Louis A."/>
            <person name="Berthelot C."/>
            <person name="Parey E."/>
            <person name="Roest Crollius H."/>
            <person name="Montfort J."/>
            <person name="Robinson-Rechavi M."/>
            <person name="Bouchez O."/>
            <person name="Lampietro C."/>
            <person name="Lopez Roques C."/>
            <person name="Donnadieu C."/>
            <person name="Postlethwait J."/>
            <person name="Bobe J."/>
            <person name="Dillon D."/>
            <person name="Chandos A."/>
            <person name="von Hippel F."/>
            <person name="Guiguen Y."/>
        </authorList>
    </citation>
    <scope>NUCLEOTIDE SEQUENCE</scope>
    <source>
        <strain evidence="1">YG-Jan2019</strain>
    </source>
</reference>
<protein>
    <submittedName>
        <fullName evidence="1">Uncharacterized protein</fullName>
    </submittedName>
</protein>
<evidence type="ECO:0000313" key="2">
    <source>
        <dbReference type="Proteomes" id="UP001157502"/>
    </source>
</evidence>
<accession>A0ACC2GFB6</accession>
<evidence type="ECO:0000313" key="1">
    <source>
        <dbReference type="EMBL" id="KAJ8002220.1"/>
    </source>
</evidence>
<comment type="caution">
    <text evidence="1">The sequence shown here is derived from an EMBL/GenBank/DDBJ whole genome shotgun (WGS) entry which is preliminary data.</text>
</comment>
<dbReference type="Proteomes" id="UP001157502">
    <property type="component" value="Chromosome 14"/>
</dbReference>
<proteinExistence type="predicted"/>
<organism evidence="1 2">
    <name type="scientific">Dallia pectoralis</name>
    <name type="common">Alaska blackfish</name>
    <dbReference type="NCBI Taxonomy" id="75939"/>
    <lineage>
        <taxon>Eukaryota</taxon>
        <taxon>Metazoa</taxon>
        <taxon>Chordata</taxon>
        <taxon>Craniata</taxon>
        <taxon>Vertebrata</taxon>
        <taxon>Euteleostomi</taxon>
        <taxon>Actinopterygii</taxon>
        <taxon>Neopterygii</taxon>
        <taxon>Teleostei</taxon>
        <taxon>Protacanthopterygii</taxon>
        <taxon>Esociformes</taxon>
        <taxon>Umbridae</taxon>
        <taxon>Dallia</taxon>
    </lineage>
</organism>
<name>A0ACC2GFB6_DALPE</name>
<gene>
    <name evidence="1" type="ORF">DPEC_G00177630</name>
</gene>
<keyword evidence="2" id="KW-1185">Reference proteome</keyword>
<dbReference type="EMBL" id="CM055741">
    <property type="protein sequence ID" value="KAJ8002220.1"/>
    <property type="molecule type" value="Genomic_DNA"/>
</dbReference>